<sequence length="422" mass="47094">WFPNGHKLLSGTPLGELAIWNGTHFGFEDIKRLPLGGGAITALKWSPKEDRLYAGDAFGQVMTLSEALNPLENQAFEGLSHHILDLSLSPFGDKLAACADACNPIVWDVETREVERYLRALHFDTNSTTCMEWHPEKALVATGSAVNWLYLWDPRTSEPVASELAHKRSIVSLRWNPNGTHLLTCSKDTLIKLWDLRSLKPLQTYHLTDYVPSMEGYTEPTAPSKAALVEPLCCSWNPIQHHIFAVGDSSGGLSYWSKDQSEKPLCYINKAHGGYVRNERDNHLVSLDWHPMGHLLATSSNNKYIRFWSRGPPGCIKSEMIDAFQLSEIDKSGSFPISRYLSHLSPQVKDYYASQETLSGRAKSYVPSNISQSLLPYPNMRGNENEQSGKTTASVKNKPQGDGNTWLKGLPKPAKTSRNDLT</sequence>
<proteinExistence type="predicted"/>
<dbReference type="PROSITE" id="PS50294">
    <property type="entry name" value="WD_REPEATS_REGION"/>
    <property type="match status" value="1"/>
</dbReference>
<dbReference type="Gene3D" id="2.130.10.10">
    <property type="entry name" value="YVTN repeat-like/Quinoprotein amine dehydrogenase"/>
    <property type="match status" value="2"/>
</dbReference>
<protein>
    <submittedName>
        <fullName evidence="5">WD domain, G-beta repeat-containing protein</fullName>
    </submittedName>
</protein>
<accession>A0ABQ7J4H6</accession>
<feature type="repeat" description="WD" evidence="3">
    <location>
        <begin position="121"/>
        <end position="162"/>
    </location>
</feature>
<dbReference type="Proteomes" id="UP000823046">
    <property type="component" value="Unassembled WGS sequence"/>
</dbReference>
<feature type="repeat" description="WD" evidence="3">
    <location>
        <begin position="163"/>
        <end position="204"/>
    </location>
</feature>
<gene>
    <name evidence="5" type="ORF">IE077_002360</name>
</gene>
<dbReference type="PANTHER" id="PTHR22836">
    <property type="entry name" value="WD40 REPEAT PROTEIN"/>
    <property type="match status" value="1"/>
</dbReference>
<keyword evidence="1 3" id="KW-0853">WD repeat</keyword>
<keyword evidence="6" id="KW-1185">Reference proteome</keyword>
<reference evidence="5 6" key="1">
    <citation type="journal article" date="2020" name="bioRxiv">
        <title>Metabolic contributions of an alphaproteobacterial endosymbiont in the apicomplexan Cardiosporidium cionae.</title>
        <authorList>
            <person name="Hunter E.S."/>
            <person name="Paight C.J."/>
            <person name="Lane C.E."/>
        </authorList>
    </citation>
    <scope>NUCLEOTIDE SEQUENCE [LARGE SCALE GENOMIC DNA]</scope>
    <source>
        <strain evidence="5">ESH_2018</strain>
    </source>
</reference>
<evidence type="ECO:0000313" key="6">
    <source>
        <dbReference type="Proteomes" id="UP000823046"/>
    </source>
</evidence>
<name>A0ABQ7J4H6_9APIC</name>
<dbReference type="PANTHER" id="PTHR22836:SF0">
    <property type="entry name" value="PRE-MRNA 3' END PROCESSING PROTEIN WDR33"/>
    <property type="match status" value="1"/>
</dbReference>
<dbReference type="EMBL" id="JADAQX010001137">
    <property type="protein sequence ID" value="KAF8817995.1"/>
    <property type="molecule type" value="Genomic_DNA"/>
</dbReference>
<dbReference type="SMART" id="SM00320">
    <property type="entry name" value="WD40"/>
    <property type="match status" value="6"/>
</dbReference>
<dbReference type="InterPro" id="IPR001680">
    <property type="entry name" value="WD40_rpt"/>
</dbReference>
<dbReference type="PROSITE" id="PS00678">
    <property type="entry name" value="WD_REPEATS_1"/>
    <property type="match status" value="1"/>
</dbReference>
<feature type="region of interest" description="Disordered" evidence="4">
    <location>
        <begin position="373"/>
        <end position="422"/>
    </location>
</feature>
<organism evidence="5 6">
    <name type="scientific">Cardiosporidium cionae</name>
    <dbReference type="NCBI Taxonomy" id="476202"/>
    <lineage>
        <taxon>Eukaryota</taxon>
        <taxon>Sar</taxon>
        <taxon>Alveolata</taxon>
        <taxon>Apicomplexa</taxon>
        <taxon>Aconoidasida</taxon>
        <taxon>Nephromycida</taxon>
        <taxon>Cardiosporidium</taxon>
    </lineage>
</organism>
<dbReference type="InterPro" id="IPR036322">
    <property type="entry name" value="WD40_repeat_dom_sf"/>
</dbReference>
<dbReference type="SUPFAM" id="SSF50978">
    <property type="entry name" value="WD40 repeat-like"/>
    <property type="match status" value="1"/>
</dbReference>
<comment type="caution">
    <text evidence="5">The sequence shown here is derived from an EMBL/GenBank/DDBJ whole genome shotgun (WGS) entry which is preliminary data.</text>
</comment>
<evidence type="ECO:0000256" key="3">
    <source>
        <dbReference type="PROSITE-ProRule" id="PRU00221"/>
    </source>
</evidence>
<feature type="repeat" description="WD" evidence="3">
    <location>
        <begin position="277"/>
        <end position="309"/>
    </location>
</feature>
<evidence type="ECO:0000256" key="4">
    <source>
        <dbReference type="SAM" id="MobiDB-lite"/>
    </source>
</evidence>
<evidence type="ECO:0000256" key="1">
    <source>
        <dbReference type="ARBA" id="ARBA00022574"/>
    </source>
</evidence>
<dbReference type="InterPro" id="IPR019775">
    <property type="entry name" value="WD40_repeat_CS"/>
</dbReference>
<dbReference type="PROSITE" id="PS50082">
    <property type="entry name" value="WD_REPEATS_2"/>
    <property type="match status" value="3"/>
</dbReference>
<dbReference type="InterPro" id="IPR015943">
    <property type="entry name" value="WD40/YVTN_repeat-like_dom_sf"/>
</dbReference>
<dbReference type="Pfam" id="PF00400">
    <property type="entry name" value="WD40"/>
    <property type="match status" value="2"/>
</dbReference>
<feature type="compositionally biased region" description="Polar residues" evidence="4">
    <location>
        <begin position="385"/>
        <end position="397"/>
    </location>
</feature>
<dbReference type="InterPro" id="IPR045245">
    <property type="entry name" value="Pfs2-like"/>
</dbReference>
<evidence type="ECO:0000256" key="2">
    <source>
        <dbReference type="ARBA" id="ARBA00022737"/>
    </source>
</evidence>
<keyword evidence="2" id="KW-0677">Repeat</keyword>
<evidence type="ECO:0000313" key="5">
    <source>
        <dbReference type="EMBL" id="KAF8817995.1"/>
    </source>
</evidence>
<feature type="non-terminal residue" evidence="5">
    <location>
        <position position="1"/>
    </location>
</feature>